<proteinExistence type="predicted"/>
<feature type="domain" description="HTH cro/C1-type" evidence="1">
    <location>
        <begin position="17"/>
        <end position="61"/>
    </location>
</feature>
<dbReference type="InterPro" id="IPR010982">
    <property type="entry name" value="Lambda_DNA-bd_dom_sf"/>
</dbReference>
<organism evidence="2 3">
    <name type="scientific">Marininema mesophilum</name>
    <dbReference type="NCBI Taxonomy" id="1048340"/>
    <lineage>
        <taxon>Bacteria</taxon>
        <taxon>Bacillati</taxon>
        <taxon>Bacillota</taxon>
        <taxon>Bacilli</taxon>
        <taxon>Bacillales</taxon>
        <taxon>Thermoactinomycetaceae</taxon>
        <taxon>Marininema</taxon>
    </lineage>
</organism>
<evidence type="ECO:0000313" key="3">
    <source>
        <dbReference type="Proteomes" id="UP000198534"/>
    </source>
</evidence>
<gene>
    <name evidence="2" type="ORF">SAMN05444487_11854</name>
</gene>
<keyword evidence="3" id="KW-1185">Reference proteome</keyword>
<dbReference type="SMART" id="SM00530">
    <property type="entry name" value="HTH_XRE"/>
    <property type="match status" value="1"/>
</dbReference>
<protein>
    <submittedName>
        <fullName evidence="2">DNA-binding transcriptional regulator, XRE-family HTH domain</fullName>
    </submittedName>
</protein>
<name>A0A1H3BWL9_9BACL</name>
<reference evidence="2 3" key="1">
    <citation type="submission" date="2016-10" db="EMBL/GenBank/DDBJ databases">
        <authorList>
            <person name="de Groot N.N."/>
        </authorList>
    </citation>
    <scope>NUCLEOTIDE SEQUENCE [LARGE SCALE GENOMIC DNA]</scope>
    <source>
        <strain evidence="2 3">DSM 45610</strain>
    </source>
</reference>
<dbReference type="InterPro" id="IPR001387">
    <property type="entry name" value="Cro/C1-type_HTH"/>
</dbReference>
<sequence>MRHWLIIARTEGEVSFTQEEIATKVNVKRQYYGMIEKGTRTPSVSLAKRIANILNFNWVIFFDSKGNNMLLSEADLHRKSEYKSDIS</sequence>
<dbReference type="EMBL" id="FNNQ01000018">
    <property type="protein sequence ID" value="SDX46048.1"/>
    <property type="molecule type" value="Genomic_DNA"/>
</dbReference>
<dbReference type="Gene3D" id="1.10.260.40">
    <property type="entry name" value="lambda repressor-like DNA-binding domains"/>
    <property type="match status" value="1"/>
</dbReference>
<dbReference type="GO" id="GO:0003677">
    <property type="term" value="F:DNA binding"/>
    <property type="evidence" value="ECO:0007669"/>
    <property type="project" value="UniProtKB-KW"/>
</dbReference>
<evidence type="ECO:0000259" key="1">
    <source>
        <dbReference type="PROSITE" id="PS50943"/>
    </source>
</evidence>
<dbReference type="RefSeq" id="WP_425433901.1">
    <property type="nucleotide sequence ID" value="NZ_FNNQ01000018.1"/>
</dbReference>
<accession>A0A1H3BWL9</accession>
<dbReference type="Proteomes" id="UP000198534">
    <property type="component" value="Unassembled WGS sequence"/>
</dbReference>
<evidence type="ECO:0000313" key="2">
    <source>
        <dbReference type="EMBL" id="SDX46048.1"/>
    </source>
</evidence>
<keyword evidence="2" id="KW-0238">DNA-binding</keyword>
<dbReference type="AlphaFoldDB" id="A0A1H3BWL9"/>
<dbReference type="STRING" id="1048340.SAMN05444487_11854"/>
<dbReference type="PROSITE" id="PS50943">
    <property type="entry name" value="HTH_CROC1"/>
    <property type="match status" value="1"/>
</dbReference>
<dbReference type="SUPFAM" id="SSF47413">
    <property type="entry name" value="lambda repressor-like DNA-binding domains"/>
    <property type="match status" value="1"/>
</dbReference>
<dbReference type="CDD" id="cd00093">
    <property type="entry name" value="HTH_XRE"/>
    <property type="match status" value="1"/>
</dbReference>
<dbReference type="Pfam" id="PF01381">
    <property type="entry name" value="HTH_3"/>
    <property type="match status" value="1"/>
</dbReference>